<accession>A0A8H7T1Y6</accession>
<proteinExistence type="predicted"/>
<dbReference type="PANTHER" id="PTHR43591:SF102">
    <property type="entry name" value="S-ADENOSYL-L-METHIONINE-DEPENDENT METHYLTRANSFERASE"/>
    <property type="match status" value="1"/>
</dbReference>
<feature type="compositionally biased region" description="Basic and acidic residues" evidence="1">
    <location>
        <begin position="83"/>
        <end position="99"/>
    </location>
</feature>
<feature type="compositionally biased region" description="Polar residues" evidence="1">
    <location>
        <begin position="47"/>
        <end position="63"/>
    </location>
</feature>
<dbReference type="InterPro" id="IPR029063">
    <property type="entry name" value="SAM-dependent_MTases_sf"/>
</dbReference>
<dbReference type="Gene3D" id="3.40.50.150">
    <property type="entry name" value="Vaccinia Virus protein VP39"/>
    <property type="match status" value="1"/>
</dbReference>
<evidence type="ECO:0000256" key="1">
    <source>
        <dbReference type="SAM" id="MobiDB-lite"/>
    </source>
</evidence>
<comment type="caution">
    <text evidence="2">The sequence shown here is derived from an EMBL/GenBank/DDBJ whole genome shotgun (WGS) entry which is preliminary data.</text>
</comment>
<sequence>MESALNEAFEPSSTIAPRFEEPSDSKRIKDDEDGKAAQKMAKKSELPKSSTAAAVHSTPTAFQGSDAGDEVPTQHSNTFEYISHPDIEVDDDRTDHGSDTDSALGSMPASSTVSLRSSVYEYIEENGRTYHAFNAGKYIGPNDEIEQERLDLQHHLFVMTMDNKLHLAPIENPQHVLDIATGTGIWAIEFAQLYPSSTVLGTDLSPIQPSFIPPNCQFRIDDAEEEWIYNQSFDYIHGRALVSCFRDPPSVIKSIFANLNPGGYFEFQDPIMPLRSIDGSLAGTSLDLFQKSCMEAAEKLGRPWTNGKNYGRWMREAGFVDVVEKSYYWATNGWVRGRQKKLQALWLNENLKEGLPAWGLSTLSRGLGWSRERIEVLIAAAREDLSNPNIHAYAECYVAYGRKPHNEGSSS</sequence>
<evidence type="ECO:0000313" key="2">
    <source>
        <dbReference type="EMBL" id="KAG4410933.1"/>
    </source>
</evidence>
<evidence type="ECO:0008006" key="4">
    <source>
        <dbReference type="Google" id="ProtNLM"/>
    </source>
</evidence>
<dbReference type="EMBL" id="JAFJYH010000553">
    <property type="protein sequence ID" value="KAG4410933.1"/>
    <property type="molecule type" value="Genomic_DNA"/>
</dbReference>
<name>A0A8H7T1Y6_9HELO</name>
<dbReference type="OrthoDB" id="2013972at2759"/>
<evidence type="ECO:0000313" key="3">
    <source>
        <dbReference type="Proteomes" id="UP000664132"/>
    </source>
</evidence>
<dbReference type="GO" id="GO:0008168">
    <property type="term" value="F:methyltransferase activity"/>
    <property type="evidence" value="ECO:0007669"/>
    <property type="project" value="TreeGrafter"/>
</dbReference>
<reference evidence="2" key="1">
    <citation type="submission" date="2021-02" db="EMBL/GenBank/DDBJ databases">
        <title>Genome sequence Cadophora malorum strain M34.</title>
        <authorList>
            <person name="Stefanovic E."/>
            <person name="Vu D."/>
            <person name="Scully C."/>
            <person name="Dijksterhuis J."/>
            <person name="Roader J."/>
            <person name="Houbraken J."/>
        </authorList>
    </citation>
    <scope>NUCLEOTIDE SEQUENCE</scope>
    <source>
        <strain evidence="2">M34</strain>
    </source>
</reference>
<dbReference type="AlphaFoldDB" id="A0A8H7T1Y6"/>
<dbReference type="PANTHER" id="PTHR43591">
    <property type="entry name" value="METHYLTRANSFERASE"/>
    <property type="match status" value="1"/>
</dbReference>
<keyword evidence="3" id="KW-1185">Reference proteome</keyword>
<gene>
    <name evidence="2" type="ORF">IFR04_015931</name>
</gene>
<dbReference type="Proteomes" id="UP000664132">
    <property type="component" value="Unassembled WGS sequence"/>
</dbReference>
<organism evidence="2 3">
    <name type="scientific">Cadophora malorum</name>
    <dbReference type="NCBI Taxonomy" id="108018"/>
    <lineage>
        <taxon>Eukaryota</taxon>
        <taxon>Fungi</taxon>
        <taxon>Dikarya</taxon>
        <taxon>Ascomycota</taxon>
        <taxon>Pezizomycotina</taxon>
        <taxon>Leotiomycetes</taxon>
        <taxon>Helotiales</taxon>
        <taxon>Ploettnerulaceae</taxon>
        <taxon>Cadophora</taxon>
    </lineage>
</organism>
<dbReference type="Pfam" id="PF13489">
    <property type="entry name" value="Methyltransf_23"/>
    <property type="match status" value="1"/>
</dbReference>
<dbReference type="SUPFAM" id="SSF53335">
    <property type="entry name" value="S-adenosyl-L-methionine-dependent methyltransferases"/>
    <property type="match status" value="1"/>
</dbReference>
<dbReference type="CDD" id="cd02440">
    <property type="entry name" value="AdoMet_MTases"/>
    <property type="match status" value="1"/>
</dbReference>
<protein>
    <recommendedName>
        <fullName evidence="4">S-adenosyl-L-methionine-dependent methyltransferase</fullName>
    </recommendedName>
</protein>
<feature type="region of interest" description="Disordered" evidence="1">
    <location>
        <begin position="1"/>
        <end position="109"/>
    </location>
</feature>
<feature type="compositionally biased region" description="Basic and acidic residues" evidence="1">
    <location>
        <begin position="18"/>
        <end position="46"/>
    </location>
</feature>